<dbReference type="Pfam" id="PF08241">
    <property type="entry name" value="Methyltransf_11"/>
    <property type="match status" value="1"/>
</dbReference>
<gene>
    <name evidence="4" type="ORF">GSLYS_00003200001</name>
</gene>
<protein>
    <recommendedName>
        <fullName evidence="3">Methyltransferase type 11 domain-containing protein</fullName>
    </recommendedName>
</protein>
<keyword evidence="5" id="KW-1185">Reference proteome</keyword>
<sequence length="275" mass="31852">MAGRLKLWYTDQLAKNLRLPQKGVFGWITTQFLIRRNRFLEENAVRLCKIKPDHHVLEIGFGPGLGLEAAHKITKNGKGKVYGIDPSFYMVNIASKKLDKAIKDKKVLLFHGSATNIPLNTDSVHRVFHCNCYYFWPTMRSVMREIYRVMKPGGIMVTTLSIDNLKESQRKGFLKDGHPDPVKYLTCLENYGFENVRLEYHKDPRTGKEFQAIFSEVLEKPAHDTSMLSDDEDDEMTEEVEHLLKDKKDYAQYAHEKPVMGLNVEYEKLKKKQPT</sequence>
<evidence type="ECO:0000259" key="3">
    <source>
        <dbReference type="Pfam" id="PF08241"/>
    </source>
</evidence>
<dbReference type="InterPro" id="IPR029063">
    <property type="entry name" value="SAM-dependent_MTases_sf"/>
</dbReference>
<evidence type="ECO:0000256" key="1">
    <source>
        <dbReference type="ARBA" id="ARBA00022679"/>
    </source>
</evidence>
<evidence type="ECO:0000313" key="5">
    <source>
        <dbReference type="Proteomes" id="UP001497497"/>
    </source>
</evidence>
<dbReference type="GO" id="GO:0003838">
    <property type="term" value="F:sterol 24-C-methyltransferase activity"/>
    <property type="evidence" value="ECO:0007669"/>
    <property type="project" value="TreeGrafter"/>
</dbReference>
<dbReference type="GO" id="GO:0005783">
    <property type="term" value="C:endoplasmic reticulum"/>
    <property type="evidence" value="ECO:0007669"/>
    <property type="project" value="TreeGrafter"/>
</dbReference>
<dbReference type="CDD" id="cd02440">
    <property type="entry name" value="AdoMet_MTases"/>
    <property type="match status" value="1"/>
</dbReference>
<comment type="similarity">
    <text evidence="2">Belongs to the class I-like SAM-binding methyltransferase superfamily. Erg6/SMT family.</text>
</comment>
<dbReference type="PANTHER" id="PTHR44068:SF1">
    <property type="entry name" value="HYPOTHETICAL LOC100005854"/>
    <property type="match status" value="1"/>
</dbReference>
<dbReference type="InterPro" id="IPR050447">
    <property type="entry name" value="Erg6_SMT_methyltransf"/>
</dbReference>
<feature type="domain" description="Methyltransferase type 11" evidence="3">
    <location>
        <begin position="57"/>
        <end position="157"/>
    </location>
</feature>
<evidence type="ECO:0000313" key="4">
    <source>
        <dbReference type="EMBL" id="CAL1529030.1"/>
    </source>
</evidence>
<name>A0AAV2H777_LYMST</name>
<dbReference type="Proteomes" id="UP001497497">
    <property type="component" value="Unassembled WGS sequence"/>
</dbReference>
<proteinExistence type="inferred from homology"/>
<dbReference type="InterPro" id="IPR013216">
    <property type="entry name" value="Methyltransf_11"/>
</dbReference>
<evidence type="ECO:0000256" key="2">
    <source>
        <dbReference type="ARBA" id="ARBA00038188"/>
    </source>
</evidence>
<accession>A0AAV2H777</accession>
<dbReference type="EMBL" id="CAXITT010000042">
    <property type="protein sequence ID" value="CAL1529030.1"/>
    <property type="molecule type" value="Genomic_DNA"/>
</dbReference>
<reference evidence="4 5" key="1">
    <citation type="submission" date="2024-04" db="EMBL/GenBank/DDBJ databases">
        <authorList>
            <consortium name="Genoscope - CEA"/>
            <person name="William W."/>
        </authorList>
    </citation>
    <scope>NUCLEOTIDE SEQUENCE [LARGE SCALE GENOMIC DNA]</scope>
</reference>
<dbReference type="PANTHER" id="PTHR44068">
    <property type="entry name" value="ZGC:194242"/>
    <property type="match status" value="1"/>
</dbReference>
<comment type="caution">
    <text evidence="4">The sequence shown here is derived from an EMBL/GenBank/DDBJ whole genome shotgun (WGS) entry which is preliminary data.</text>
</comment>
<dbReference type="GO" id="GO:0016126">
    <property type="term" value="P:sterol biosynthetic process"/>
    <property type="evidence" value="ECO:0007669"/>
    <property type="project" value="TreeGrafter"/>
</dbReference>
<dbReference type="Gene3D" id="3.40.50.150">
    <property type="entry name" value="Vaccinia Virus protein VP39"/>
    <property type="match status" value="1"/>
</dbReference>
<keyword evidence="1" id="KW-0808">Transferase</keyword>
<dbReference type="AlphaFoldDB" id="A0AAV2H777"/>
<organism evidence="4 5">
    <name type="scientific">Lymnaea stagnalis</name>
    <name type="common">Great pond snail</name>
    <name type="synonym">Helix stagnalis</name>
    <dbReference type="NCBI Taxonomy" id="6523"/>
    <lineage>
        <taxon>Eukaryota</taxon>
        <taxon>Metazoa</taxon>
        <taxon>Spiralia</taxon>
        <taxon>Lophotrochozoa</taxon>
        <taxon>Mollusca</taxon>
        <taxon>Gastropoda</taxon>
        <taxon>Heterobranchia</taxon>
        <taxon>Euthyneura</taxon>
        <taxon>Panpulmonata</taxon>
        <taxon>Hygrophila</taxon>
        <taxon>Lymnaeoidea</taxon>
        <taxon>Lymnaeidae</taxon>
        <taxon>Lymnaea</taxon>
    </lineage>
</organism>
<dbReference type="SUPFAM" id="SSF53335">
    <property type="entry name" value="S-adenosyl-L-methionine-dependent methyltransferases"/>
    <property type="match status" value="1"/>
</dbReference>